<feature type="domain" description="Xylose isomerase-like TIM barrel" evidence="1">
    <location>
        <begin position="20"/>
        <end position="266"/>
    </location>
</feature>
<gene>
    <name evidence="2" type="ORF">C8J28_11750</name>
</gene>
<dbReference type="AlphaFoldDB" id="A0A2T5JVU8"/>
<dbReference type="InterPro" id="IPR050312">
    <property type="entry name" value="IolE/XylAMocC-like"/>
</dbReference>
<dbReference type="RefSeq" id="WP_108221838.1">
    <property type="nucleotide sequence ID" value="NZ_QAOT01000017.1"/>
</dbReference>
<reference evidence="2 3" key="1">
    <citation type="submission" date="2018-04" db="EMBL/GenBank/DDBJ databases">
        <title>Genomic Encyclopedia of Type Strains, Phase III (KMG-III): the genomes of soil and plant-associated and newly described type strains.</title>
        <authorList>
            <person name="Whitman W."/>
        </authorList>
    </citation>
    <scope>NUCLEOTIDE SEQUENCE [LARGE SCALE GENOMIC DNA]</scope>
    <source>
        <strain evidence="2 3">KA25</strain>
    </source>
</reference>
<dbReference type="SUPFAM" id="SSF51658">
    <property type="entry name" value="Xylose isomerase-like"/>
    <property type="match status" value="1"/>
</dbReference>
<dbReference type="PANTHER" id="PTHR12110">
    <property type="entry name" value="HYDROXYPYRUVATE ISOMERASE"/>
    <property type="match status" value="1"/>
</dbReference>
<sequence length="284" mass="29010">MKLAVSNIAWPPAERLRIYRLLAAHGIRGLEIAPGLFLPGSARPFAPSEAELAAALAETQAAGLELVSMQSLLFGVEGAALFGEAGERARFREGLRAAITLAGRLGIPNLVFGSPRQRVIPADMDPAEAEAVALATFGELGEAAREAGTRLGIEFNPAAYGTNFLTTLEEADAFVTRLGHPAVTLILDLGAMHMNGAFAGIAGAVAAVRAPISHVHVSEPDLAPAPASAGAAATALAALARKGYAGWHSIEMKPPPDPGPAVLEAAIGRLLRAAGMAEGKAGAA</sequence>
<protein>
    <submittedName>
        <fullName evidence="2">Sugar phosphate isomerase/epimerase</fullName>
    </submittedName>
</protein>
<dbReference type="InterPro" id="IPR036237">
    <property type="entry name" value="Xyl_isomerase-like_sf"/>
</dbReference>
<name>A0A2T5JVU8_9RHOB</name>
<dbReference type="InterPro" id="IPR013022">
    <property type="entry name" value="Xyl_isomerase-like_TIM-brl"/>
</dbReference>
<keyword evidence="3" id="KW-1185">Reference proteome</keyword>
<evidence type="ECO:0000259" key="1">
    <source>
        <dbReference type="Pfam" id="PF01261"/>
    </source>
</evidence>
<accession>A0A2T5JVU8</accession>
<dbReference type="PANTHER" id="PTHR12110:SF21">
    <property type="entry name" value="XYLOSE ISOMERASE-LIKE TIM BARREL DOMAIN-CONTAINING PROTEIN"/>
    <property type="match status" value="1"/>
</dbReference>
<evidence type="ECO:0000313" key="2">
    <source>
        <dbReference type="EMBL" id="PTR14281.1"/>
    </source>
</evidence>
<proteinExistence type="predicted"/>
<dbReference type="GO" id="GO:0016853">
    <property type="term" value="F:isomerase activity"/>
    <property type="evidence" value="ECO:0007669"/>
    <property type="project" value="UniProtKB-KW"/>
</dbReference>
<dbReference type="Pfam" id="PF01261">
    <property type="entry name" value="AP_endonuc_2"/>
    <property type="match status" value="1"/>
</dbReference>
<organism evidence="2 3">
    <name type="scientific">Cereibacter azotoformans</name>
    <dbReference type="NCBI Taxonomy" id="43057"/>
    <lineage>
        <taxon>Bacteria</taxon>
        <taxon>Pseudomonadati</taxon>
        <taxon>Pseudomonadota</taxon>
        <taxon>Alphaproteobacteria</taxon>
        <taxon>Rhodobacterales</taxon>
        <taxon>Paracoccaceae</taxon>
        <taxon>Cereibacter</taxon>
    </lineage>
</organism>
<keyword evidence="2" id="KW-0413">Isomerase</keyword>
<dbReference type="EMBL" id="QAOT01000017">
    <property type="protein sequence ID" value="PTR14281.1"/>
    <property type="molecule type" value="Genomic_DNA"/>
</dbReference>
<evidence type="ECO:0000313" key="3">
    <source>
        <dbReference type="Proteomes" id="UP000244060"/>
    </source>
</evidence>
<comment type="caution">
    <text evidence="2">The sequence shown here is derived from an EMBL/GenBank/DDBJ whole genome shotgun (WGS) entry which is preliminary data.</text>
</comment>
<dbReference type="Gene3D" id="3.20.20.150">
    <property type="entry name" value="Divalent-metal-dependent TIM barrel enzymes"/>
    <property type="match status" value="1"/>
</dbReference>
<dbReference type="OrthoDB" id="9801426at2"/>
<dbReference type="Proteomes" id="UP000244060">
    <property type="component" value="Unassembled WGS sequence"/>
</dbReference>